<sequence length="562" mass="65531">MIFFDFEVFLLDWLVVLADASTQTFHTIINDPEKLRRFYEKNKDEIWIGYNSRSYDQYILKGILLDFDPYEISKFIIAEDRKGWEYSNAFNKIQLYVFDIMTSYHGLKQLEGYMGNDIRETDVSFKTARKLTAAELRQVEQYCRHDVEQTMEVFLNRTDEFESQLSLLNAFKLPLGYIAKTKPQLAAIILEATRQSYHDEFHITLPDTLRLSKYRHIADWYGEAANRDYNKSLKVFVAGVPHIFAWGGIHGAIDNYQGEGLFLNIDVASYYPALMIEYGFLSRSVVDPEKYRQIRDERLRLKKEKNPMQQPYKIVLNSTYGAMKDKYNALYDPRQANNVCVGGQLLLLDLIEKLEPHCKVVQSNTDGVIVKLDNDDVDFIKAICAEWQERTRMVLEFETFERIFQKDVNNYIVIHKDQTYKSKGAYVKKLDVLDNDLPIVNKALIKYFIQGTPMEETIIGCTNLMEYQKIVKVSRKYMYAMHGDKILSERVLRVFASRSRHDAGVFKQKTLERIEKIANTPERCFIENGNVNNLPLPAKLDISWYIDVAKKRLNDFLAGGAK</sequence>
<protein>
    <submittedName>
        <fullName evidence="1">DNA polymerase family B</fullName>
    </submittedName>
</protein>
<dbReference type="Gene3D" id="3.90.1600.10">
    <property type="entry name" value="Palm domain of DNA polymerase"/>
    <property type="match status" value="1"/>
</dbReference>
<accession>A0A4R1PX84</accession>
<dbReference type="InterPro" id="IPR012337">
    <property type="entry name" value="RNaseH-like_sf"/>
</dbReference>
<name>A0A4R1PX84_9FIRM</name>
<dbReference type="InterPro" id="IPR023211">
    <property type="entry name" value="DNA_pol_palm_dom_sf"/>
</dbReference>
<dbReference type="SUPFAM" id="SSF53098">
    <property type="entry name" value="Ribonuclease H-like"/>
    <property type="match status" value="1"/>
</dbReference>
<dbReference type="OrthoDB" id="394423at2"/>
<evidence type="ECO:0000313" key="2">
    <source>
        <dbReference type="Proteomes" id="UP000295063"/>
    </source>
</evidence>
<gene>
    <name evidence="1" type="ORF">EV210_10695</name>
</gene>
<comment type="caution">
    <text evidence="1">The sequence shown here is derived from an EMBL/GenBank/DDBJ whole genome shotgun (WGS) entry which is preliminary data.</text>
</comment>
<dbReference type="InterPro" id="IPR043502">
    <property type="entry name" value="DNA/RNA_pol_sf"/>
</dbReference>
<dbReference type="EMBL" id="SLUI01000006">
    <property type="protein sequence ID" value="TCL37228.1"/>
    <property type="molecule type" value="Genomic_DNA"/>
</dbReference>
<evidence type="ECO:0000313" key="1">
    <source>
        <dbReference type="EMBL" id="TCL37228.1"/>
    </source>
</evidence>
<dbReference type="SUPFAM" id="SSF56672">
    <property type="entry name" value="DNA/RNA polymerases"/>
    <property type="match status" value="1"/>
</dbReference>
<organism evidence="1 2">
    <name type="scientific">Anaerospora hongkongensis</name>
    <dbReference type="NCBI Taxonomy" id="244830"/>
    <lineage>
        <taxon>Bacteria</taxon>
        <taxon>Bacillati</taxon>
        <taxon>Bacillota</taxon>
        <taxon>Negativicutes</taxon>
        <taxon>Selenomonadales</taxon>
        <taxon>Sporomusaceae</taxon>
        <taxon>Anaerospora</taxon>
    </lineage>
</organism>
<dbReference type="RefSeq" id="WP_132079450.1">
    <property type="nucleotide sequence ID" value="NZ_DAIMLW010000003.1"/>
</dbReference>
<proteinExistence type="predicted"/>
<reference evidence="1 2" key="1">
    <citation type="submission" date="2019-03" db="EMBL/GenBank/DDBJ databases">
        <title>Genomic Encyclopedia of Type Strains, Phase IV (KMG-IV): sequencing the most valuable type-strain genomes for metagenomic binning, comparative biology and taxonomic classification.</title>
        <authorList>
            <person name="Goeker M."/>
        </authorList>
    </citation>
    <scope>NUCLEOTIDE SEQUENCE [LARGE SCALE GENOMIC DNA]</scope>
    <source>
        <strain evidence="1 2">DSM 15969</strain>
    </source>
</reference>
<dbReference type="AlphaFoldDB" id="A0A4R1PX84"/>
<keyword evidence="2" id="KW-1185">Reference proteome</keyword>
<dbReference type="Proteomes" id="UP000295063">
    <property type="component" value="Unassembled WGS sequence"/>
</dbReference>